<dbReference type="SUPFAM" id="SSF48317">
    <property type="entry name" value="Acid phosphatase/Vanadium-dependent haloperoxidase"/>
    <property type="match status" value="1"/>
</dbReference>
<feature type="domain" description="Phosphatidic acid phosphatase type 2/haloperoxidase" evidence="2">
    <location>
        <begin position="95"/>
        <end position="207"/>
    </location>
</feature>
<organism evidence="3 4">
    <name type="scientific">Paenibacillus agricola</name>
    <dbReference type="NCBI Taxonomy" id="2716264"/>
    <lineage>
        <taxon>Bacteria</taxon>
        <taxon>Bacillati</taxon>
        <taxon>Bacillota</taxon>
        <taxon>Bacilli</taxon>
        <taxon>Bacillales</taxon>
        <taxon>Paenibacillaceae</taxon>
        <taxon>Paenibacillus</taxon>
    </lineage>
</organism>
<evidence type="ECO:0000313" key="4">
    <source>
        <dbReference type="Proteomes" id="UP001165962"/>
    </source>
</evidence>
<feature type="transmembrane region" description="Helical" evidence="1">
    <location>
        <begin position="95"/>
        <end position="116"/>
    </location>
</feature>
<dbReference type="Proteomes" id="UP001165962">
    <property type="component" value="Unassembled WGS sequence"/>
</dbReference>
<evidence type="ECO:0000313" key="3">
    <source>
        <dbReference type="EMBL" id="NHN35023.1"/>
    </source>
</evidence>
<name>A0ABX0JJP3_9BACL</name>
<keyword evidence="1" id="KW-0812">Transmembrane</keyword>
<keyword evidence="1" id="KW-1133">Transmembrane helix</keyword>
<keyword evidence="1" id="KW-0472">Membrane</keyword>
<dbReference type="Pfam" id="PF01569">
    <property type="entry name" value="PAP2"/>
    <property type="match status" value="1"/>
</dbReference>
<dbReference type="InterPro" id="IPR000326">
    <property type="entry name" value="PAP2/HPO"/>
</dbReference>
<feature type="transmembrane region" description="Helical" evidence="1">
    <location>
        <begin position="136"/>
        <end position="157"/>
    </location>
</feature>
<protein>
    <submittedName>
        <fullName evidence="3">Phosphatase PAP2 family protein</fullName>
    </submittedName>
</protein>
<feature type="transmembrane region" description="Helical" evidence="1">
    <location>
        <begin position="192"/>
        <end position="214"/>
    </location>
</feature>
<evidence type="ECO:0000256" key="1">
    <source>
        <dbReference type="SAM" id="Phobius"/>
    </source>
</evidence>
<dbReference type="PANTHER" id="PTHR14969">
    <property type="entry name" value="SPHINGOSINE-1-PHOSPHATE PHOSPHOHYDROLASE"/>
    <property type="match status" value="1"/>
</dbReference>
<comment type="caution">
    <text evidence="3">The sequence shown here is derived from an EMBL/GenBank/DDBJ whole genome shotgun (WGS) entry which is preliminary data.</text>
</comment>
<dbReference type="EMBL" id="JAAOIW010000025">
    <property type="protein sequence ID" value="NHN35023.1"/>
    <property type="molecule type" value="Genomic_DNA"/>
</dbReference>
<reference evidence="3" key="1">
    <citation type="submission" date="2020-03" db="EMBL/GenBank/DDBJ databases">
        <title>Draft sequencing of Paenibacilllus sp. S3N08.</title>
        <authorList>
            <person name="Kim D.-U."/>
        </authorList>
    </citation>
    <scope>NUCLEOTIDE SEQUENCE</scope>
    <source>
        <strain evidence="3">S3N08</strain>
    </source>
</reference>
<feature type="transmembrane region" description="Helical" evidence="1">
    <location>
        <begin position="164"/>
        <end position="186"/>
    </location>
</feature>
<dbReference type="PANTHER" id="PTHR14969:SF13">
    <property type="entry name" value="AT30094P"/>
    <property type="match status" value="1"/>
</dbReference>
<sequence length="223" mass="25589">MKWHRMGLPTKRYLLKSALILFFFVFIFDRFADELIEHELNKFDQNIINWVQGLIYPQLTTIMKIFTVLGSTTALILFLIISVALMIWQKKRWEALFLVIAISGGALFNQLLKWVFHRQRPTLHRLIEETGYSFPSGHSMVSFIFYGMLGMLFYMFLVSSLPKVIITLISIALILMIGISRIYLGVHYPSDVLAGFAAGGAWLVICLMGLRLVLEYRGTSNKG</sequence>
<dbReference type="InterPro" id="IPR036938">
    <property type="entry name" value="PAP2/HPO_sf"/>
</dbReference>
<gene>
    <name evidence="3" type="ORF">G9U52_35420</name>
</gene>
<accession>A0ABX0JJP3</accession>
<evidence type="ECO:0000259" key="2">
    <source>
        <dbReference type="SMART" id="SM00014"/>
    </source>
</evidence>
<dbReference type="Gene3D" id="1.20.144.10">
    <property type="entry name" value="Phosphatidic acid phosphatase type 2/haloperoxidase"/>
    <property type="match status" value="2"/>
</dbReference>
<dbReference type="SMART" id="SM00014">
    <property type="entry name" value="acidPPc"/>
    <property type="match status" value="1"/>
</dbReference>
<feature type="transmembrane region" description="Helical" evidence="1">
    <location>
        <begin position="65"/>
        <end position="88"/>
    </location>
</feature>
<dbReference type="CDD" id="cd03392">
    <property type="entry name" value="PAP2_like_2"/>
    <property type="match status" value="1"/>
</dbReference>
<keyword evidence="4" id="KW-1185">Reference proteome</keyword>
<proteinExistence type="predicted"/>